<reference evidence="2" key="1">
    <citation type="submission" date="2020-08" db="EMBL/GenBank/DDBJ databases">
        <title>Genome sequencing and assembly of the red palm weevil Rhynchophorus ferrugineus.</title>
        <authorList>
            <person name="Dias G.B."/>
            <person name="Bergman C.M."/>
            <person name="Manee M."/>
        </authorList>
    </citation>
    <scope>NUCLEOTIDE SEQUENCE</scope>
    <source>
        <strain evidence="2">AA-2017</strain>
        <tissue evidence="2">Whole larva</tissue>
    </source>
</reference>
<proteinExistence type="predicted"/>
<feature type="region of interest" description="Disordered" evidence="1">
    <location>
        <begin position="1"/>
        <end position="107"/>
    </location>
</feature>
<dbReference type="EMBL" id="JAACXV010010200">
    <property type="protein sequence ID" value="KAF7275500.1"/>
    <property type="molecule type" value="Genomic_DNA"/>
</dbReference>
<dbReference type="EMBL" id="JAACXV010000026">
    <property type="protein sequence ID" value="KAF7286406.1"/>
    <property type="molecule type" value="Genomic_DNA"/>
</dbReference>
<name>A0A834ICJ4_RHYFE</name>
<keyword evidence="4" id="KW-1185">Reference proteome</keyword>
<evidence type="ECO:0000313" key="4">
    <source>
        <dbReference type="Proteomes" id="UP000625711"/>
    </source>
</evidence>
<evidence type="ECO:0000313" key="2">
    <source>
        <dbReference type="EMBL" id="KAF7275500.1"/>
    </source>
</evidence>
<protein>
    <submittedName>
        <fullName evidence="2">Uncharacterized protein</fullName>
    </submittedName>
</protein>
<evidence type="ECO:0000313" key="3">
    <source>
        <dbReference type="EMBL" id="KAF7286406.1"/>
    </source>
</evidence>
<sequence>MRHLRLRPGPLRDGGPAAAPGKTRRRSGGCRRRRRLDVGRASPAPSRARSDAGPRAPPPPTPSPAARRRHPRSTPLPRLRASPLPPAPVASAPIFASRRPRPLLDAGVGHRTTETTRLKLILKHFSYRILCR</sequence>
<gene>
    <name evidence="3" type="ORF">GWI33_005326</name>
    <name evidence="2" type="ORF">GWI33_011656</name>
</gene>
<feature type="compositionally biased region" description="Low complexity" evidence="1">
    <location>
        <begin position="73"/>
        <end position="82"/>
    </location>
</feature>
<organism evidence="2 4">
    <name type="scientific">Rhynchophorus ferrugineus</name>
    <name type="common">Red palm weevil</name>
    <name type="synonym">Curculio ferrugineus</name>
    <dbReference type="NCBI Taxonomy" id="354439"/>
    <lineage>
        <taxon>Eukaryota</taxon>
        <taxon>Metazoa</taxon>
        <taxon>Ecdysozoa</taxon>
        <taxon>Arthropoda</taxon>
        <taxon>Hexapoda</taxon>
        <taxon>Insecta</taxon>
        <taxon>Pterygota</taxon>
        <taxon>Neoptera</taxon>
        <taxon>Endopterygota</taxon>
        <taxon>Coleoptera</taxon>
        <taxon>Polyphaga</taxon>
        <taxon>Cucujiformia</taxon>
        <taxon>Curculionidae</taxon>
        <taxon>Dryophthorinae</taxon>
        <taxon>Rhynchophorus</taxon>
    </lineage>
</organism>
<accession>A0A834ICJ4</accession>
<dbReference type="AlphaFoldDB" id="A0A834ICJ4"/>
<feature type="compositionally biased region" description="Low complexity" evidence="1">
    <location>
        <begin position="39"/>
        <end position="54"/>
    </location>
</feature>
<feature type="compositionally biased region" description="Basic residues" evidence="1">
    <location>
        <begin position="22"/>
        <end position="35"/>
    </location>
</feature>
<dbReference type="Proteomes" id="UP000625711">
    <property type="component" value="Unassembled WGS sequence"/>
</dbReference>
<comment type="caution">
    <text evidence="2">The sequence shown here is derived from an EMBL/GenBank/DDBJ whole genome shotgun (WGS) entry which is preliminary data.</text>
</comment>
<evidence type="ECO:0000256" key="1">
    <source>
        <dbReference type="SAM" id="MobiDB-lite"/>
    </source>
</evidence>